<evidence type="ECO:0000256" key="17">
    <source>
        <dbReference type="ARBA" id="ARBA00035715"/>
    </source>
</evidence>
<dbReference type="STRING" id="246437.L9KSK4"/>
<keyword evidence="9 19" id="KW-0472">Membrane</keyword>
<comment type="function">
    <text evidence="18">Increases the transcriptional activity of NFKB1 by facilitating its nuclear translocation, DNA-binding and associated apoptotic response, when overexpressed. May sequester WWOX in lysosomal vesicles and thereby regulate WWOX role as tumor suppressor.</text>
</comment>
<evidence type="ECO:0000256" key="4">
    <source>
        <dbReference type="ARBA" id="ARBA00022692"/>
    </source>
</evidence>
<evidence type="ECO:0000256" key="19">
    <source>
        <dbReference type="SAM" id="Phobius"/>
    </source>
</evidence>
<keyword evidence="10" id="KW-0804">Transcription</keyword>
<keyword evidence="8" id="KW-0805">Transcription regulation</keyword>
<evidence type="ECO:0000256" key="15">
    <source>
        <dbReference type="ARBA" id="ARBA00035671"/>
    </source>
</evidence>
<evidence type="ECO:0000256" key="3">
    <source>
        <dbReference type="ARBA" id="ARBA00006655"/>
    </source>
</evidence>
<dbReference type="PANTHER" id="PTHR14971">
    <property type="entry name" value="VESICULAR, OVEREXPRESSED IN CANCER, PROSURVIVAL PROTEIN 1"/>
    <property type="match status" value="1"/>
</dbReference>
<evidence type="ECO:0000256" key="5">
    <source>
        <dbReference type="ARBA" id="ARBA00022729"/>
    </source>
</evidence>
<comment type="subcellular location">
    <subcellularLocation>
        <location evidence="1">Cytoplasmic vesicle membrane</location>
        <topology evidence="1">Single-pass type I membrane protein</topology>
    </subcellularLocation>
    <subcellularLocation>
        <location evidence="14">Late endosome membrane</location>
        <topology evidence="14">Single-pass membrane protein</topology>
    </subcellularLocation>
    <subcellularLocation>
        <location evidence="2">Lysosome membrane</location>
        <topology evidence="2">Single-pass membrane protein</topology>
    </subcellularLocation>
</comment>
<evidence type="ECO:0000256" key="7">
    <source>
        <dbReference type="ARBA" id="ARBA00022989"/>
    </source>
</evidence>
<sequence>MPLLRGLLWLQVLREGPLHTEALVFLVGHAPSSPPLPPPQELCPRCQSCYVTFALGQLWFLLMMGVLFCCGAGFFIRRRMYPPPLIEEPAFNVSYTRQPPNSAPVLLSHWARHMPFLFLKNPLFLQVLLCYPRGEIVPNHFPSPLDIWTAFGCLACTPMRSSECHNWRVTDLDRDESSREKAEGDGKPRKWKLSLTAKTDAEPSMESQTNRETLVSGKHKVFFIVQRRVSERGSTQQRRRWRPTWRRREVSNLCDPEGVVPLWPHGDGETGTHVGSKLASQALCFGPSRDPGQSPVCA</sequence>
<evidence type="ECO:0000256" key="1">
    <source>
        <dbReference type="ARBA" id="ARBA00004358"/>
    </source>
</evidence>
<keyword evidence="7 19" id="KW-1133">Transmembrane helix</keyword>
<evidence type="ECO:0000256" key="18">
    <source>
        <dbReference type="ARBA" id="ARBA00046168"/>
    </source>
</evidence>
<keyword evidence="21" id="KW-1185">Reference proteome</keyword>
<comment type="subunit">
    <text evidence="15">Interacts with WWOX (via WW domain).</text>
</comment>
<keyword evidence="12" id="KW-0968">Cytoplasmic vesicle</keyword>
<reference evidence="21" key="1">
    <citation type="submission" date="2012-07" db="EMBL/GenBank/DDBJ databases">
        <title>Genome of the Chinese tree shrew, a rising model animal genetically related to primates.</title>
        <authorList>
            <person name="Zhang G."/>
            <person name="Fan Y."/>
            <person name="Yao Y."/>
            <person name="Huang Z."/>
        </authorList>
    </citation>
    <scope>NUCLEOTIDE SEQUENCE [LARGE SCALE GENOMIC DNA]</scope>
</reference>
<gene>
    <name evidence="20" type="ORF">TREES_T100003999</name>
</gene>
<evidence type="ECO:0000256" key="16">
    <source>
        <dbReference type="ARBA" id="ARBA00035708"/>
    </source>
</evidence>
<organism evidence="20 21">
    <name type="scientific">Tupaia chinensis</name>
    <name type="common">Chinese tree shrew</name>
    <name type="synonym">Tupaia belangeri chinensis</name>
    <dbReference type="NCBI Taxonomy" id="246437"/>
    <lineage>
        <taxon>Eukaryota</taxon>
        <taxon>Metazoa</taxon>
        <taxon>Chordata</taxon>
        <taxon>Craniata</taxon>
        <taxon>Vertebrata</taxon>
        <taxon>Euteleostomi</taxon>
        <taxon>Mammalia</taxon>
        <taxon>Eutheria</taxon>
        <taxon>Euarchontoglires</taxon>
        <taxon>Scandentia</taxon>
        <taxon>Tupaiidae</taxon>
        <taxon>Tupaia</taxon>
    </lineage>
</organism>
<evidence type="ECO:0000256" key="9">
    <source>
        <dbReference type="ARBA" id="ARBA00023136"/>
    </source>
</evidence>
<dbReference type="PANTHER" id="PTHR14971:SF2">
    <property type="entry name" value="VESICULAR, OVEREXPRESSED IN CANCER, PROSURVIVAL PROTEIN 1"/>
    <property type="match status" value="1"/>
</dbReference>
<keyword evidence="6" id="KW-0967">Endosome</keyword>
<evidence type="ECO:0000313" key="21">
    <source>
        <dbReference type="Proteomes" id="UP000011518"/>
    </source>
</evidence>
<dbReference type="AlphaFoldDB" id="L9KSK4"/>
<evidence type="ECO:0000313" key="20">
    <source>
        <dbReference type="EMBL" id="ELW65776.1"/>
    </source>
</evidence>
<reference evidence="21" key="2">
    <citation type="journal article" date="2013" name="Nat. Commun.">
        <title>Genome of the Chinese tree shrew.</title>
        <authorList>
            <person name="Fan Y."/>
            <person name="Huang Z.Y."/>
            <person name="Cao C.C."/>
            <person name="Chen C.S."/>
            <person name="Chen Y.X."/>
            <person name="Fan D.D."/>
            <person name="He J."/>
            <person name="Hou H.L."/>
            <person name="Hu L."/>
            <person name="Hu X.T."/>
            <person name="Jiang X.T."/>
            <person name="Lai R."/>
            <person name="Lang Y.S."/>
            <person name="Liang B."/>
            <person name="Liao S.G."/>
            <person name="Mu D."/>
            <person name="Ma Y.Y."/>
            <person name="Niu Y.Y."/>
            <person name="Sun X.Q."/>
            <person name="Xia J.Q."/>
            <person name="Xiao J."/>
            <person name="Xiong Z.Q."/>
            <person name="Xu L."/>
            <person name="Yang L."/>
            <person name="Zhang Y."/>
            <person name="Zhao W."/>
            <person name="Zhao X.D."/>
            <person name="Zheng Y.T."/>
            <person name="Zhou J.M."/>
            <person name="Zhu Y.B."/>
            <person name="Zhang G.J."/>
            <person name="Wang J."/>
            <person name="Yao Y.G."/>
        </authorList>
    </citation>
    <scope>NUCLEOTIDE SEQUENCE [LARGE SCALE GENOMIC DNA]</scope>
</reference>
<evidence type="ECO:0000256" key="14">
    <source>
        <dbReference type="ARBA" id="ARBA00035628"/>
    </source>
</evidence>
<evidence type="ECO:0000256" key="13">
    <source>
        <dbReference type="ARBA" id="ARBA00030626"/>
    </source>
</evidence>
<evidence type="ECO:0000256" key="11">
    <source>
        <dbReference type="ARBA" id="ARBA00023228"/>
    </source>
</evidence>
<dbReference type="Proteomes" id="UP000011518">
    <property type="component" value="Unassembled WGS sequence"/>
</dbReference>
<comment type="similarity">
    <text evidence="3">Belongs to the VOPP1/ECOP family.</text>
</comment>
<proteinExistence type="inferred from homology"/>
<evidence type="ECO:0000256" key="10">
    <source>
        <dbReference type="ARBA" id="ARBA00023163"/>
    </source>
</evidence>
<evidence type="ECO:0000256" key="12">
    <source>
        <dbReference type="ARBA" id="ARBA00023329"/>
    </source>
</evidence>
<dbReference type="InParanoid" id="L9KSK4"/>
<evidence type="ECO:0000256" key="6">
    <source>
        <dbReference type="ARBA" id="ARBA00022753"/>
    </source>
</evidence>
<dbReference type="InterPro" id="IPR026229">
    <property type="entry name" value="VOPP1"/>
</dbReference>
<accession>L9KSK4</accession>
<evidence type="ECO:0000256" key="2">
    <source>
        <dbReference type="ARBA" id="ARBA00004363"/>
    </source>
</evidence>
<dbReference type="GO" id="GO:0005765">
    <property type="term" value="C:lysosomal membrane"/>
    <property type="evidence" value="ECO:0007669"/>
    <property type="project" value="UniProtKB-SubCell"/>
</dbReference>
<dbReference type="PRINTS" id="PR02068">
    <property type="entry name" value="VOPPROTEIN1"/>
</dbReference>
<protein>
    <recommendedName>
        <fullName evidence="16">WW domain binding protein VOPP1</fullName>
    </recommendedName>
    <alternativeName>
        <fullName evidence="13">EGFR-coamplified and overexpressed protein</fullName>
    </alternativeName>
    <alternativeName>
        <fullName evidence="17">Vesicular, overexpressed in cancer, prosurvival protein 1</fullName>
    </alternativeName>
</protein>
<dbReference type="eggNOG" id="ENOG502RYIF">
    <property type="taxonomic scope" value="Eukaryota"/>
</dbReference>
<feature type="transmembrane region" description="Helical" evidence="19">
    <location>
        <begin position="58"/>
        <end position="76"/>
    </location>
</feature>
<keyword evidence="11" id="KW-0458">Lysosome</keyword>
<keyword evidence="4 19" id="KW-0812">Transmembrane</keyword>
<dbReference type="GO" id="GO:0031902">
    <property type="term" value="C:late endosome membrane"/>
    <property type="evidence" value="ECO:0007669"/>
    <property type="project" value="UniProtKB-SubCell"/>
</dbReference>
<name>L9KSK4_TUPCH</name>
<dbReference type="EMBL" id="KB320675">
    <property type="protein sequence ID" value="ELW65776.1"/>
    <property type="molecule type" value="Genomic_DNA"/>
</dbReference>
<keyword evidence="5" id="KW-0732">Signal</keyword>
<evidence type="ECO:0000256" key="8">
    <source>
        <dbReference type="ARBA" id="ARBA00023015"/>
    </source>
</evidence>